<dbReference type="KEGG" id="hcv:FTV88_1950"/>
<dbReference type="GO" id="GO:1990599">
    <property type="term" value="F:3' overhang single-stranded DNA endodeoxyribonuclease activity"/>
    <property type="evidence" value="ECO:0007669"/>
    <property type="project" value="UniProtKB-EC"/>
</dbReference>
<dbReference type="Gene3D" id="2.40.50.90">
    <property type="match status" value="1"/>
</dbReference>
<accession>A0A5Q2MZ69</accession>
<name>A0A5Q2MZ69_9FIRM</name>
<dbReference type="InterPro" id="IPR002071">
    <property type="entry name" value="Thermonucl_AS"/>
</dbReference>
<dbReference type="EC" id="3.1.31.1" evidence="2"/>
<dbReference type="Pfam" id="PF00565">
    <property type="entry name" value="SNase"/>
    <property type="match status" value="1"/>
</dbReference>
<proteinExistence type="predicted"/>
<gene>
    <name evidence="2" type="ORF">FTV88_1950</name>
</gene>
<keyword evidence="3" id="KW-1185">Reference proteome</keyword>
<dbReference type="EMBL" id="CP045875">
    <property type="protein sequence ID" value="QGG48048.1"/>
    <property type="molecule type" value="Genomic_DNA"/>
</dbReference>
<keyword evidence="2" id="KW-0378">Hydrolase</keyword>
<dbReference type="PROSITE" id="PS01284">
    <property type="entry name" value="TNASE_2"/>
    <property type="match status" value="1"/>
</dbReference>
<dbReference type="Proteomes" id="UP000366051">
    <property type="component" value="Chromosome"/>
</dbReference>
<evidence type="ECO:0000259" key="1">
    <source>
        <dbReference type="Pfam" id="PF00565"/>
    </source>
</evidence>
<reference evidence="3" key="1">
    <citation type="submission" date="2019-11" db="EMBL/GenBank/DDBJ databases">
        <title>Genome sequence of Heliorestis convoluta strain HH, an alkaliphilic and minimalistic phototrophic bacterium from a soda lake in Egypt.</title>
        <authorList>
            <person name="Dewey E.D."/>
            <person name="Stokes L.M."/>
            <person name="Burchell B.M."/>
            <person name="Shaffer K.N."/>
            <person name="Huntington A.M."/>
            <person name="Baker J.M."/>
            <person name="Nadendla S."/>
            <person name="Giglio M.G."/>
            <person name="Touchman J.W."/>
            <person name="Blankenship R.E."/>
            <person name="Madigan M.T."/>
            <person name="Sattley W.M."/>
        </authorList>
    </citation>
    <scope>NUCLEOTIDE SEQUENCE [LARGE SCALE GENOMIC DNA]</scope>
    <source>
        <strain evidence="3">HH</strain>
    </source>
</reference>
<dbReference type="GO" id="GO:0003676">
    <property type="term" value="F:nucleic acid binding"/>
    <property type="evidence" value="ECO:0007669"/>
    <property type="project" value="InterPro"/>
</dbReference>
<dbReference type="SUPFAM" id="SSF50199">
    <property type="entry name" value="Staphylococcal nuclease"/>
    <property type="match status" value="1"/>
</dbReference>
<sequence>MTGKKVFLEFDLQPRDKYGRILAYVWLSEPENDSDQEVRKKMFNAQLLLQGSGQQLTIPPNAPMLKKQGLQK</sequence>
<dbReference type="InterPro" id="IPR016071">
    <property type="entry name" value="Staphylococal_nuclease_OB-fold"/>
</dbReference>
<feature type="domain" description="TNase-like" evidence="1">
    <location>
        <begin position="4"/>
        <end position="54"/>
    </location>
</feature>
<evidence type="ECO:0000313" key="2">
    <source>
        <dbReference type="EMBL" id="QGG48048.1"/>
    </source>
</evidence>
<protein>
    <submittedName>
        <fullName evidence="2">Thermonuclease family protein</fullName>
        <ecNumber evidence="2">3.1.31.1</ecNumber>
    </submittedName>
</protein>
<dbReference type="AlphaFoldDB" id="A0A5Q2MZ69"/>
<dbReference type="InterPro" id="IPR035437">
    <property type="entry name" value="SNase_OB-fold_sf"/>
</dbReference>
<evidence type="ECO:0000313" key="3">
    <source>
        <dbReference type="Proteomes" id="UP000366051"/>
    </source>
</evidence>
<organism evidence="2 3">
    <name type="scientific">Heliorestis convoluta</name>
    <dbReference type="NCBI Taxonomy" id="356322"/>
    <lineage>
        <taxon>Bacteria</taxon>
        <taxon>Bacillati</taxon>
        <taxon>Bacillota</taxon>
        <taxon>Clostridia</taxon>
        <taxon>Eubacteriales</taxon>
        <taxon>Heliobacteriaceae</taxon>
        <taxon>Heliorestis</taxon>
    </lineage>
</organism>